<keyword evidence="3" id="KW-1185">Reference proteome</keyword>
<gene>
    <name evidence="2" type="ORF">BCR23_10680</name>
</gene>
<organism evidence="2 3">
    <name type="scientific">Enterococcus quebecensis</name>
    <dbReference type="NCBI Taxonomy" id="903983"/>
    <lineage>
        <taxon>Bacteria</taxon>
        <taxon>Bacillati</taxon>
        <taxon>Bacillota</taxon>
        <taxon>Bacilli</taxon>
        <taxon>Lactobacillales</taxon>
        <taxon>Enterococcaceae</taxon>
        <taxon>Enterococcus</taxon>
    </lineage>
</organism>
<sequence>MKTKHILSTAAVFAGLISGAVLTNQTANAQSTTSAVTQTASKGTVEIDSVYYVHYNVLRAKLKTPVSASDYYLALATEGMYHKGTEVIENGKYVGFDLKLDDLIKKYPTVADREKLFDSLFIRSFSLDGSERPVTTKLTNQDLKHELLNHHFLGTVLKDGYAGTVSNLVKGSSFDKFLLEKKIYGDHLLEDGSITTKTGGVQFDFKQEMKDGYTYTVTDASGKVAGKAWAFMENFFVNSPEGKTFLPKEYTVTAKSDKTGEVYTLAKFTPTNIF</sequence>
<name>A0A1E5GSV7_9ENTE</name>
<dbReference type="AlphaFoldDB" id="A0A1E5GSV7"/>
<evidence type="ECO:0000256" key="1">
    <source>
        <dbReference type="SAM" id="SignalP"/>
    </source>
</evidence>
<protein>
    <submittedName>
        <fullName evidence="2">Uncharacterized protein</fullName>
    </submittedName>
</protein>
<comment type="caution">
    <text evidence="2">The sequence shown here is derived from an EMBL/GenBank/DDBJ whole genome shotgun (WGS) entry which is preliminary data.</text>
</comment>
<dbReference type="Proteomes" id="UP000094764">
    <property type="component" value="Unassembled WGS sequence"/>
</dbReference>
<accession>A0A1E5GSV7</accession>
<dbReference type="OrthoDB" id="2178013at2"/>
<feature type="chain" id="PRO_5009177752" evidence="1">
    <location>
        <begin position="30"/>
        <end position="274"/>
    </location>
</feature>
<evidence type="ECO:0000313" key="3">
    <source>
        <dbReference type="Proteomes" id="UP000094764"/>
    </source>
</evidence>
<reference evidence="3" key="1">
    <citation type="submission" date="2016-09" db="EMBL/GenBank/DDBJ databases">
        <authorList>
            <person name="Gulvik C.A."/>
        </authorList>
    </citation>
    <scope>NUCLEOTIDE SEQUENCE [LARGE SCALE GENOMIC DNA]</scope>
    <source>
        <strain evidence="3">LMG 26306</strain>
    </source>
</reference>
<evidence type="ECO:0000313" key="2">
    <source>
        <dbReference type="EMBL" id="OEG15290.1"/>
    </source>
</evidence>
<proteinExistence type="predicted"/>
<dbReference type="RefSeq" id="WP_069635778.1">
    <property type="nucleotide sequence ID" value="NZ_JXKZ01000005.1"/>
</dbReference>
<dbReference type="EMBL" id="MIKB01000016">
    <property type="protein sequence ID" value="OEG15290.1"/>
    <property type="molecule type" value="Genomic_DNA"/>
</dbReference>
<feature type="signal peptide" evidence="1">
    <location>
        <begin position="1"/>
        <end position="29"/>
    </location>
</feature>
<keyword evidence="1" id="KW-0732">Signal</keyword>